<accession>A0AAV9KIN2</accession>
<sequence length="63" mass="7286">MKWSISEKAPFLILPRLRGTRPHTPARVLRKLGGKQELPQTEDMSRFVTDHEDGQVIFSKKIL</sequence>
<organism evidence="1 2">
    <name type="scientific">Solanum pinnatisectum</name>
    <name type="common">tansyleaf nightshade</name>
    <dbReference type="NCBI Taxonomy" id="50273"/>
    <lineage>
        <taxon>Eukaryota</taxon>
        <taxon>Viridiplantae</taxon>
        <taxon>Streptophyta</taxon>
        <taxon>Embryophyta</taxon>
        <taxon>Tracheophyta</taxon>
        <taxon>Spermatophyta</taxon>
        <taxon>Magnoliopsida</taxon>
        <taxon>eudicotyledons</taxon>
        <taxon>Gunneridae</taxon>
        <taxon>Pentapetalae</taxon>
        <taxon>asterids</taxon>
        <taxon>lamiids</taxon>
        <taxon>Solanales</taxon>
        <taxon>Solanaceae</taxon>
        <taxon>Solanoideae</taxon>
        <taxon>Solaneae</taxon>
        <taxon>Solanum</taxon>
    </lineage>
</organism>
<protein>
    <submittedName>
        <fullName evidence="1">Uncharacterized protein</fullName>
    </submittedName>
</protein>
<proteinExistence type="predicted"/>
<evidence type="ECO:0000313" key="2">
    <source>
        <dbReference type="Proteomes" id="UP001311915"/>
    </source>
</evidence>
<keyword evidence="2" id="KW-1185">Reference proteome</keyword>
<reference evidence="1 2" key="1">
    <citation type="submission" date="2023-10" db="EMBL/GenBank/DDBJ databases">
        <title>Genome-Wide Identification Analysis in wild type Solanum Pinnatisectum Reveals Some Genes Defensing Phytophthora Infestans.</title>
        <authorList>
            <person name="Sun C."/>
        </authorList>
    </citation>
    <scope>NUCLEOTIDE SEQUENCE [LARGE SCALE GENOMIC DNA]</scope>
    <source>
        <strain evidence="1">LQN</strain>
        <tissue evidence="1">Leaf</tissue>
    </source>
</reference>
<evidence type="ECO:0000313" key="1">
    <source>
        <dbReference type="EMBL" id="KAK4713176.1"/>
    </source>
</evidence>
<dbReference type="AlphaFoldDB" id="A0AAV9KIN2"/>
<dbReference type="Proteomes" id="UP001311915">
    <property type="component" value="Unassembled WGS sequence"/>
</dbReference>
<dbReference type="EMBL" id="JAWPEI010000010">
    <property type="protein sequence ID" value="KAK4713176.1"/>
    <property type="molecule type" value="Genomic_DNA"/>
</dbReference>
<comment type="caution">
    <text evidence="1">The sequence shown here is derived from an EMBL/GenBank/DDBJ whole genome shotgun (WGS) entry which is preliminary data.</text>
</comment>
<name>A0AAV9KIN2_9SOLN</name>
<gene>
    <name evidence="1" type="ORF">R3W88_019083</name>
</gene>